<proteinExistence type="predicted"/>
<comment type="caution">
    <text evidence="2">The sequence shown here is derived from an EMBL/GenBank/DDBJ whole genome shotgun (WGS) entry which is preliminary data.</text>
</comment>
<dbReference type="Proteomes" id="UP000603317">
    <property type="component" value="Unassembled WGS sequence"/>
</dbReference>
<evidence type="ECO:0008006" key="4">
    <source>
        <dbReference type="Google" id="ProtNLM"/>
    </source>
</evidence>
<organism evidence="2 3">
    <name type="scientific">Blastomonas marina</name>
    <dbReference type="NCBI Taxonomy" id="1867408"/>
    <lineage>
        <taxon>Bacteria</taxon>
        <taxon>Pseudomonadati</taxon>
        <taxon>Pseudomonadota</taxon>
        <taxon>Alphaproteobacteria</taxon>
        <taxon>Sphingomonadales</taxon>
        <taxon>Sphingomonadaceae</taxon>
        <taxon>Blastomonas</taxon>
    </lineage>
</organism>
<keyword evidence="3" id="KW-1185">Reference proteome</keyword>
<dbReference type="EMBL" id="BMID01000001">
    <property type="protein sequence ID" value="GGA08092.1"/>
    <property type="molecule type" value="Genomic_DNA"/>
</dbReference>
<dbReference type="SUPFAM" id="SSF69318">
    <property type="entry name" value="Integrin alpha N-terminal domain"/>
    <property type="match status" value="1"/>
</dbReference>
<reference evidence="3" key="1">
    <citation type="journal article" date="2019" name="Int. J. Syst. Evol. Microbiol.">
        <title>The Global Catalogue of Microorganisms (GCM) 10K type strain sequencing project: providing services to taxonomists for standard genome sequencing and annotation.</title>
        <authorList>
            <consortium name="The Broad Institute Genomics Platform"/>
            <consortium name="The Broad Institute Genome Sequencing Center for Infectious Disease"/>
            <person name="Wu L."/>
            <person name="Ma J."/>
        </authorList>
    </citation>
    <scope>NUCLEOTIDE SEQUENCE [LARGE SCALE GENOMIC DNA]</scope>
    <source>
        <strain evidence="3">CGMCC 1.15297</strain>
    </source>
</reference>
<gene>
    <name evidence="2" type="ORF">GCM10010923_17780</name>
</gene>
<dbReference type="InterPro" id="IPR013517">
    <property type="entry name" value="FG-GAP"/>
</dbReference>
<evidence type="ECO:0000256" key="1">
    <source>
        <dbReference type="ARBA" id="ARBA00022729"/>
    </source>
</evidence>
<evidence type="ECO:0000313" key="2">
    <source>
        <dbReference type="EMBL" id="GGA08092.1"/>
    </source>
</evidence>
<dbReference type="Gene3D" id="2.130.10.130">
    <property type="entry name" value="Integrin alpha, N-terminal"/>
    <property type="match status" value="1"/>
</dbReference>
<protein>
    <recommendedName>
        <fullName evidence="4">VCBS repeat-containing protein</fullName>
    </recommendedName>
</protein>
<name>A0ABQ1FET1_9SPHN</name>
<dbReference type="InterPro" id="IPR028994">
    <property type="entry name" value="Integrin_alpha_N"/>
</dbReference>
<dbReference type="PANTHER" id="PTHR46580:SF4">
    <property type="entry name" value="ATP_GTP-BINDING PROTEIN"/>
    <property type="match status" value="1"/>
</dbReference>
<dbReference type="RefSeq" id="WP_188642356.1">
    <property type="nucleotide sequence ID" value="NZ_BMID01000001.1"/>
</dbReference>
<accession>A0ABQ1FET1</accession>
<evidence type="ECO:0000313" key="3">
    <source>
        <dbReference type="Proteomes" id="UP000603317"/>
    </source>
</evidence>
<dbReference type="PANTHER" id="PTHR46580">
    <property type="entry name" value="SENSOR KINASE-RELATED"/>
    <property type="match status" value="1"/>
</dbReference>
<sequence length="403" mass="43732">MGCLDLASTPATFEGNLDVETGSALSFSRRDVLTDMDYSYGFAIDDFDRDGRPDISFFDSWVSTAVSRPRSITGYVEYSGSDLRTIVPGDALSGFEAKGQLLFERHTTVDVNNDGHMDVVGVLNSHDALIAYLNPGDRIRNWPRRILATDLPNPINIDKGDIDNDGDMDLVVNLRINSDGDPEQKTGVYWLENPSARDAAWAVSEVSATKFSRSLAVGDFDDDGFLDIFASDLSGRMSAFLGNGGSSWNAVSVGTGAAHGHFGSVYDVNDSGRFEILQPVYQGIAVYTFDADESTFGSYRVASFEQEAKQIIITEAKAADFDGDGLLDIAFTIGSSVSDPFAPARGGLYILRQTDTGWSLDVIEEDRGSMVGLELVDYNGDGKIDIVANIEYPLNAVTVYLQN</sequence>
<dbReference type="Pfam" id="PF13517">
    <property type="entry name" value="FG-GAP_3"/>
    <property type="match status" value="2"/>
</dbReference>
<keyword evidence="1" id="KW-0732">Signal</keyword>